<keyword evidence="4" id="KW-1185">Reference proteome</keyword>
<feature type="transmembrane region" description="Helical" evidence="1">
    <location>
        <begin position="296"/>
        <end position="323"/>
    </location>
</feature>
<evidence type="ECO:0000259" key="2">
    <source>
        <dbReference type="Pfam" id="PF01757"/>
    </source>
</evidence>
<name>A0ABW4RRN7_9ACTN</name>
<proteinExistence type="predicted"/>
<feature type="transmembrane region" description="Helical" evidence="1">
    <location>
        <begin position="329"/>
        <end position="350"/>
    </location>
</feature>
<dbReference type="Pfam" id="PF01757">
    <property type="entry name" value="Acyl_transf_3"/>
    <property type="match status" value="1"/>
</dbReference>
<dbReference type="EMBL" id="JBHUFZ010000005">
    <property type="protein sequence ID" value="MFD1888982.1"/>
    <property type="molecule type" value="Genomic_DNA"/>
</dbReference>
<protein>
    <submittedName>
        <fullName evidence="3">Acyltransferase</fullName>
        <ecNumber evidence="3">2.3.1.-</ecNumber>
    </submittedName>
</protein>
<feature type="transmembrane region" description="Helical" evidence="1">
    <location>
        <begin position="399"/>
        <end position="417"/>
    </location>
</feature>
<comment type="caution">
    <text evidence="3">The sequence shown here is derived from an EMBL/GenBank/DDBJ whole genome shotgun (WGS) entry which is preliminary data.</text>
</comment>
<dbReference type="EC" id="2.3.1.-" evidence="3"/>
<gene>
    <name evidence="3" type="ORF">ACFSCS_02130</name>
</gene>
<feature type="transmembrane region" description="Helical" evidence="1">
    <location>
        <begin position="136"/>
        <end position="156"/>
    </location>
</feature>
<sequence>MPPTSTTTERELLIDAARALSVCLVVLFHAGLWRVSHGPQGWTARTMELGPVGWYGSWLLMVMPVFFVAGGYAHAVVVDKMHRRGTGLAHYWANRGRRLVGPTTEFVTIFAVPATIAAWTGHLDQAVFVSHNLTKLLWFLVTYLLIVLLAPALVAAHDRFGHLATAALFAAATAVDLWAIRTDNLDLRYWNLAFAWLACHQIGIAHQRGFLRRGPLWQPLAAIAVGVAMIVLLLHSGWPVPALGMGSRWVSNLQPPTVAMAWLALAQTGVLGLLSHRDHPVLRRPRVNRAMTVVNALLMTIYLWHMPCVVAAFGVGIGLGMLWPSLAGVFTFPLFTLVVALVLLAVVVPLVARLDAALIPPLGERQNGPVAAAALVLLTVSMVGLWRHGLVVHPSQPRSSLGVLGTWLGSALLAWAARRPALTTGRATWALSGAWSTV</sequence>
<feature type="transmembrane region" description="Helical" evidence="1">
    <location>
        <begin position="216"/>
        <end position="238"/>
    </location>
</feature>
<dbReference type="InterPro" id="IPR002656">
    <property type="entry name" value="Acyl_transf_3_dom"/>
</dbReference>
<keyword evidence="1" id="KW-0472">Membrane</keyword>
<keyword evidence="1" id="KW-1133">Transmembrane helix</keyword>
<evidence type="ECO:0000313" key="3">
    <source>
        <dbReference type="EMBL" id="MFD1888982.1"/>
    </source>
</evidence>
<evidence type="ECO:0000313" key="4">
    <source>
        <dbReference type="Proteomes" id="UP001597326"/>
    </source>
</evidence>
<feature type="transmembrane region" description="Helical" evidence="1">
    <location>
        <begin position="258"/>
        <end position="275"/>
    </location>
</feature>
<dbReference type="RefSeq" id="WP_343874980.1">
    <property type="nucleotide sequence ID" value="NZ_BAAAIX010000028.1"/>
</dbReference>
<organism evidence="3 4">
    <name type="scientific">Luteococcus peritonei</name>
    <dbReference type="NCBI Taxonomy" id="88874"/>
    <lineage>
        <taxon>Bacteria</taxon>
        <taxon>Bacillati</taxon>
        <taxon>Actinomycetota</taxon>
        <taxon>Actinomycetes</taxon>
        <taxon>Propionibacteriales</taxon>
        <taxon>Propionibacteriaceae</taxon>
        <taxon>Luteococcus</taxon>
    </lineage>
</organism>
<dbReference type="Proteomes" id="UP001597326">
    <property type="component" value="Unassembled WGS sequence"/>
</dbReference>
<feature type="transmembrane region" description="Helical" evidence="1">
    <location>
        <begin position="12"/>
        <end position="35"/>
    </location>
</feature>
<accession>A0ABW4RRN7</accession>
<feature type="transmembrane region" description="Helical" evidence="1">
    <location>
        <begin position="187"/>
        <end position="204"/>
    </location>
</feature>
<feature type="transmembrane region" description="Helical" evidence="1">
    <location>
        <begin position="55"/>
        <end position="78"/>
    </location>
</feature>
<evidence type="ECO:0000256" key="1">
    <source>
        <dbReference type="SAM" id="Phobius"/>
    </source>
</evidence>
<keyword evidence="3" id="KW-0808">Transferase</keyword>
<feature type="transmembrane region" description="Helical" evidence="1">
    <location>
        <begin position="370"/>
        <end position="387"/>
    </location>
</feature>
<keyword evidence="3" id="KW-0012">Acyltransferase</keyword>
<feature type="domain" description="Acyltransferase 3" evidence="2">
    <location>
        <begin position="14"/>
        <end position="344"/>
    </location>
</feature>
<keyword evidence="1" id="KW-0812">Transmembrane</keyword>
<dbReference type="GO" id="GO:0016746">
    <property type="term" value="F:acyltransferase activity"/>
    <property type="evidence" value="ECO:0007669"/>
    <property type="project" value="UniProtKB-KW"/>
</dbReference>
<reference evidence="4" key="1">
    <citation type="journal article" date="2019" name="Int. J. Syst. Evol. Microbiol.">
        <title>The Global Catalogue of Microorganisms (GCM) 10K type strain sequencing project: providing services to taxonomists for standard genome sequencing and annotation.</title>
        <authorList>
            <consortium name="The Broad Institute Genomics Platform"/>
            <consortium name="The Broad Institute Genome Sequencing Center for Infectious Disease"/>
            <person name="Wu L."/>
            <person name="Ma J."/>
        </authorList>
    </citation>
    <scope>NUCLEOTIDE SEQUENCE [LARGE SCALE GENOMIC DNA]</scope>
    <source>
        <strain evidence="4">CAIM 431</strain>
    </source>
</reference>
<feature type="transmembrane region" description="Helical" evidence="1">
    <location>
        <begin position="99"/>
        <end position="121"/>
    </location>
</feature>
<feature type="transmembrane region" description="Helical" evidence="1">
    <location>
        <begin position="163"/>
        <end position="181"/>
    </location>
</feature>